<accession>K8A1H3</accession>
<proteinExistence type="predicted"/>
<gene>
    <name evidence="1" type="ORF">BN137_2750</name>
</gene>
<organism evidence="1 2">
    <name type="scientific">Cronobacter condimenti 1330</name>
    <dbReference type="NCBI Taxonomy" id="1073999"/>
    <lineage>
        <taxon>Bacteria</taxon>
        <taxon>Pseudomonadati</taxon>
        <taxon>Pseudomonadota</taxon>
        <taxon>Gammaproteobacteria</taxon>
        <taxon>Enterobacterales</taxon>
        <taxon>Enterobacteriaceae</taxon>
        <taxon>Cronobacter</taxon>
    </lineage>
</organism>
<dbReference type="EMBL" id="CAKW01000102">
    <property type="protein sequence ID" value="CCJ73373.1"/>
    <property type="molecule type" value="Genomic_DNA"/>
</dbReference>
<dbReference type="Proteomes" id="UP000009340">
    <property type="component" value="Unassembled WGS sequence"/>
</dbReference>
<dbReference type="AlphaFoldDB" id="K8A1H3"/>
<protein>
    <submittedName>
        <fullName evidence="1">Uncharacterized protein</fullName>
    </submittedName>
</protein>
<evidence type="ECO:0000313" key="2">
    <source>
        <dbReference type="Proteomes" id="UP000009340"/>
    </source>
</evidence>
<comment type="caution">
    <text evidence="1">The sequence shown here is derived from an EMBL/GenBank/DDBJ whole genome shotgun (WGS) entry which is preliminary data.</text>
</comment>
<name>K8A1H3_9ENTR</name>
<sequence length="47" mass="5207">MIPRRASHGALIISFFSAAAPIRCFTYNPPAIMKLSYNRVFPPGGLR</sequence>
<evidence type="ECO:0000313" key="1">
    <source>
        <dbReference type="EMBL" id="CCJ73373.1"/>
    </source>
</evidence>
<reference evidence="1" key="1">
    <citation type="submission" date="2012-07" db="EMBL/GenBank/DDBJ databases">
        <authorList>
            <person name="Cummings C."/>
        </authorList>
    </citation>
    <scope>NUCLEOTIDE SEQUENCE</scope>
    <source>
        <strain evidence="1">1330</strain>
    </source>
</reference>